<gene>
    <name evidence="3" type="ORF">FIBSPDRAFT_735205</name>
</gene>
<dbReference type="SUPFAM" id="SSF49503">
    <property type="entry name" value="Cupredoxins"/>
    <property type="match status" value="1"/>
</dbReference>
<name>A0A166NBX5_9AGAM</name>
<dbReference type="InterPro" id="IPR008972">
    <property type="entry name" value="Cupredoxin"/>
</dbReference>
<dbReference type="CDD" id="cd00920">
    <property type="entry name" value="Cupredoxin"/>
    <property type="match status" value="1"/>
</dbReference>
<dbReference type="InterPro" id="IPR003245">
    <property type="entry name" value="Phytocyanin_dom"/>
</dbReference>
<protein>
    <recommendedName>
        <fullName evidence="2">Phytocyanin domain-containing protein</fullName>
    </recommendedName>
</protein>
<keyword evidence="4" id="KW-1185">Reference proteome</keyword>
<evidence type="ECO:0000313" key="4">
    <source>
        <dbReference type="Proteomes" id="UP000076532"/>
    </source>
</evidence>
<evidence type="ECO:0000256" key="1">
    <source>
        <dbReference type="SAM" id="MobiDB-lite"/>
    </source>
</evidence>
<feature type="domain" description="Phytocyanin" evidence="2">
    <location>
        <begin position="98"/>
        <end position="166"/>
    </location>
</feature>
<proteinExistence type="predicted"/>
<dbReference type="PANTHER" id="PTHR34883">
    <property type="entry name" value="SERINE-RICH PROTEIN, PUTATIVE-RELATED-RELATED"/>
    <property type="match status" value="1"/>
</dbReference>
<sequence>MAYTTAAAAYTTSAAASYSTASYGSGSSSWGGSGYDSCVQQCMGSYGSMGSYSPPPSSTTNSSSSGSSGSSGTGATHTVIVAPTQGVLRYVPFAVNASVGDTVLFMWGANNHTVTKSSQLEICNKTSDAPFATGEQNTSFTFSQVVNDTNTTFFYCGTTGHCEKGMFGMINPPSVGQGQLGSVAAMMPAMMTNSSSMTAMQAYTNMMTANNSVAAAWGSSMDMTNIPDWAQQSFAENVMFTRTFLAANPETINDDGTVSLGNLNGNPLMIPQDITAVASSAAPSSAAAVTAVATETSSAGTAASTAGALKGTSGARSLQSSGFLIGVVAALLGAFVAL</sequence>
<dbReference type="STRING" id="436010.A0A166NBX5"/>
<dbReference type="PANTHER" id="PTHR34883:SF15">
    <property type="entry name" value="EXTRACELLULAR SERINE-RICH PROTEIN"/>
    <property type="match status" value="1"/>
</dbReference>
<dbReference type="InterPro" id="IPR052953">
    <property type="entry name" value="Ser-rich/MCO-related"/>
</dbReference>
<evidence type="ECO:0000259" key="2">
    <source>
        <dbReference type="Pfam" id="PF02298"/>
    </source>
</evidence>
<evidence type="ECO:0000313" key="3">
    <source>
        <dbReference type="EMBL" id="KZP24852.1"/>
    </source>
</evidence>
<dbReference type="GO" id="GO:0009055">
    <property type="term" value="F:electron transfer activity"/>
    <property type="evidence" value="ECO:0007669"/>
    <property type="project" value="InterPro"/>
</dbReference>
<dbReference type="Gene3D" id="2.60.40.420">
    <property type="entry name" value="Cupredoxins - blue copper proteins"/>
    <property type="match status" value="1"/>
</dbReference>
<reference evidence="3 4" key="1">
    <citation type="journal article" date="2016" name="Mol. Biol. Evol.">
        <title>Comparative Genomics of Early-Diverging Mushroom-Forming Fungi Provides Insights into the Origins of Lignocellulose Decay Capabilities.</title>
        <authorList>
            <person name="Nagy L.G."/>
            <person name="Riley R."/>
            <person name="Tritt A."/>
            <person name="Adam C."/>
            <person name="Daum C."/>
            <person name="Floudas D."/>
            <person name="Sun H."/>
            <person name="Yadav J.S."/>
            <person name="Pangilinan J."/>
            <person name="Larsson K.H."/>
            <person name="Matsuura K."/>
            <person name="Barry K."/>
            <person name="Labutti K."/>
            <person name="Kuo R."/>
            <person name="Ohm R.A."/>
            <person name="Bhattacharya S.S."/>
            <person name="Shirouzu T."/>
            <person name="Yoshinaga Y."/>
            <person name="Martin F.M."/>
            <person name="Grigoriev I.V."/>
            <person name="Hibbett D.S."/>
        </authorList>
    </citation>
    <scope>NUCLEOTIDE SEQUENCE [LARGE SCALE GENOMIC DNA]</scope>
    <source>
        <strain evidence="3 4">CBS 109695</strain>
    </source>
</reference>
<dbReference type="Proteomes" id="UP000076532">
    <property type="component" value="Unassembled WGS sequence"/>
</dbReference>
<accession>A0A166NBX5</accession>
<dbReference type="OrthoDB" id="2331100at2759"/>
<feature type="region of interest" description="Disordered" evidence="1">
    <location>
        <begin position="50"/>
        <end position="74"/>
    </location>
</feature>
<dbReference type="Pfam" id="PF02298">
    <property type="entry name" value="Cu_bind_like"/>
    <property type="match status" value="1"/>
</dbReference>
<dbReference type="AlphaFoldDB" id="A0A166NBX5"/>
<dbReference type="EMBL" id="KV417524">
    <property type="protein sequence ID" value="KZP24852.1"/>
    <property type="molecule type" value="Genomic_DNA"/>
</dbReference>
<organism evidence="3 4">
    <name type="scientific">Athelia psychrophila</name>
    <dbReference type="NCBI Taxonomy" id="1759441"/>
    <lineage>
        <taxon>Eukaryota</taxon>
        <taxon>Fungi</taxon>
        <taxon>Dikarya</taxon>
        <taxon>Basidiomycota</taxon>
        <taxon>Agaricomycotina</taxon>
        <taxon>Agaricomycetes</taxon>
        <taxon>Agaricomycetidae</taxon>
        <taxon>Atheliales</taxon>
        <taxon>Atheliaceae</taxon>
        <taxon>Athelia</taxon>
    </lineage>
</organism>